<organism evidence="1 2">
    <name type="scientific">Paenibacillus cisolokensis</name>
    <dbReference type="NCBI Taxonomy" id="1658519"/>
    <lineage>
        <taxon>Bacteria</taxon>
        <taxon>Bacillati</taxon>
        <taxon>Bacillota</taxon>
        <taxon>Bacilli</taxon>
        <taxon>Bacillales</taxon>
        <taxon>Paenibacillaceae</taxon>
        <taxon>Paenibacillus</taxon>
    </lineage>
</organism>
<gene>
    <name evidence="1" type="ORF">PACILC2_22930</name>
</gene>
<evidence type="ECO:0000313" key="2">
    <source>
        <dbReference type="Proteomes" id="UP000680304"/>
    </source>
</evidence>
<sequence length="50" mass="5924">MSVNPWFDRIKRFYERNLWTLEMVKDGVKTGVITEAEYKQITGADYVVQP</sequence>
<accession>A0ABQ4N6E0</accession>
<comment type="caution">
    <text evidence="1">The sequence shown here is derived from an EMBL/GenBank/DDBJ whole genome shotgun (WGS) entry which is preliminary data.</text>
</comment>
<dbReference type="Pfam" id="PF09693">
    <property type="entry name" value="Phage_XkdX"/>
    <property type="match status" value="1"/>
</dbReference>
<dbReference type="NCBIfam" id="TIGR01669">
    <property type="entry name" value="phage_XkdX"/>
    <property type="match status" value="1"/>
</dbReference>
<name>A0ABQ4N6E0_9BACL</name>
<dbReference type="Proteomes" id="UP000680304">
    <property type="component" value="Unassembled WGS sequence"/>
</dbReference>
<dbReference type="EMBL" id="BOVJ01000068">
    <property type="protein sequence ID" value="GIQ63725.1"/>
    <property type="molecule type" value="Genomic_DNA"/>
</dbReference>
<dbReference type="InterPro" id="IPR010022">
    <property type="entry name" value="XkdX"/>
</dbReference>
<dbReference type="RefSeq" id="WP_213528802.1">
    <property type="nucleotide sequence ID" value="NZ_BOVJ01000068.1"/>
</dbReference>
<proteinExistence type="predicted"/>
<protein>
    <recommendedName>
        <fullName evidence="3">XkdX family protein</fullName>
    </recommendedName>
</protein>
<evidence type="ECO:0000313" key="1">
    <source>
        <dbReference type="EMBL" id="GIQ63725.1"/>
    </source>
</evidence>
<keyword evidence="2" id="KW-1185">Reference proteome</keyword>
<evidence type="ECO:0008006" key="3">
    <source>
        <dbReference type="Google" id="ProtNLM"/>
    </source>
</evidence>
<reference evidence="1 2" key="1">
    <citation type="submission" date="2021-04" db="EMBL/GenBank/DDBJ databases">
        <title>Draft genome sequence of Paenibacillus cisolokensis, LC2-13A.</title>
        <authorList>
            <person name="Uke A."/>
            <person name="Chhe C."/>
            <person name="Baramee S."/>
            <person name="Kosugi A."/>
        </authorList>
    </citation>
    <scope>NUCLEOTIDE SEQUENCE [LARGE SCALE GENOMIC DNA]</scope>
    <source>
        <strain evidence="1 2">LC2-13A</strain>
    </source>
</reference>